<dbReference type="NCBIfam" id="TIGR01386">
    <property type="entry name" value="cztS_silS_copS"/>
    <property type="match status" value="1"/>
</dbReference>
<keyword evidence="10 14" id="KW-0067">ATP-binding</keyword>
<dbReference type="InterPro" id="IPR004358">
    <property type="entry name" value="Sig_transdc_His_kin-like_C"/>
</dbReference>
<organism evidence="17 18">
    <name type="scientific">Orbus sasakiae</name>
    <dbReference type="NCBI Taxonomy" id="1078475"/>
    <lineage>
        <taxon>Bacteria</taxon>
        <taxon>Pseudomonadati</taxon>
        <taxon>Pseudomonadota</taxon>
        <taxon>Gammaproteobacteria</taxon>
        <taxon>Orbales</taxon>
        <taxon>Orbaceae</taxon>
        <taxon>Orbus</taxon>
    </lineage>
</organism>
<feature type="domain" description="HAMP" evidence="16">
    <location>
        <begin position="195"/>
        <end position="248"/>
    </location>
</feature>
<keyword evidence="13 14" id="KW-0472">Membrane</keyword>
<reference evidence="18" key="1">
    <citation type="journal article" date="2019" name="Int. J. Syst. Evol. Microbiol.">
        <title>The Global Catalogue of Microorganisms (GCM) 10K type strain sequencing project: providing services to taxonomists for standard genome sequencing and annotation.</title>
        <authorList>
            <consortium name="The Broad Institute Genomics Platform"/>
            <consortium name="The Broad Institute Genome Sequencing Center for Infectious Disease"/>
            <person name="Wu L."/>
            <person name="Ma J."/>
        </authorList>
    </citation>
    <scope>NUCLEOTIDE SEQUENCE [LARGE SCALE GENOMIC DNA]</scope>
    <source>
        <strain evidence="18">JCM 18050</strain>
    </source>
</reference>
<keyword evidence="12 14" id="KW-0902">Two-component regulatory system</keyword>
<evidence type="ECO:0000256" key="5">
    <source>
        <dbReference type="ARBA" id="ARBA00022553"/>
    </source>
</evidence>
<evidence type="ECO:0000256" key="8">
    <source>
        <dbReference type="ARBA" id="ARBA00022741"/>
    </source>
</evidence>
<dbReference type="PANTHER" id="PTHR45436:SF15">
    <property type="entry name" value="SENSOR HISTIDINE KINASE CUSS"/>
    <property type="match status" value="1"/>
</dbReference>
<dbReference type="RefSeq" id="WP_345490140.1">
    <property type="nucleotide sequence ID" value="NZ_BAABHY010000001.1"/>
</dbReference>
<comment type="subcellular location">
    <subcellularLocation>
        <location evidence="2">Cell inner membrane</location>
        <topology evidence="2">Multi-pass membrane protein</topology>
    </subcellularLocation>
</comment>
<keyword evidence="5" id="KW-0597">Phosphoprotein</keyword>
<dbReference type="InterPro" id="IPR036097">
    <property type="entry name" value="HisK_dim/P_sf"/>
</dbReference>
<evidence type="ECO:0000313" key="18">
    <source>
        <dbReference type="Proteomes" id="UP001500171"/>
    </source>
</evidence>
<dbReference type="PROSITE" id="PS50109">
    <property type="entry name" value="HIS_KIN"/>
    <property type="match status" value="1"/>
</dbReference>
<keyword evidence="4 14" id="KW-0997">Cell inner membrane</keyword>
<comment type="catalytic activity">
    <reaction evidence="1 14">
        <text>ATP + protein L-histidine = ADP + protein N-phospho-L-histidine.</text>
        <dbReference type="EC" id="2.7.13.3"/>
    </reaction>
</comment>
<comment type="function">
    <text evidence="14">Member of a two-component regulatory system.</text>
</comment>
<evidence type="ECO:0000256" key="4">
    <source>
        <dbReference type="ARBA" id="ARBA00022519"/>
    </source>
</evidence>
<accession>A0ABP9N751</accession>
<dbReference type="Proteomes" id="UP001500171">
    <property type="component" value="Unassembled WGS sequence"/>
</dbReference>
<evidence type="ECO:0000256" key="7">
    <source>
        <dbReference type="ARBA" id="ARBA00022692"/>
    </source>
</evidence>
<dbReference type="CDD" id="cd00082">
    <property type="entry name" value="HisKA"/>
    <property type="match status" value="1"/>
</dbReference>
<keyword evidence="6 14" id="KW-0808">Transferase</keyword>
<dbReference type="SUPFAM" id="SSF47384">
    <property type="entry name" value="Homodimeric domain of signal transducing histidine kinase"/>
    <property type="match status" value="1"/>
</dbReference>
<dbReference type="CDD" id="cd06225">
    <property type="entry name" value="HAMP"/>
    <property type="match status" value="1"/>
</dbReference>
<feature type="transmembrane region" description="Helical" evidence="14">
    <location>
        <begin position="12"/>
        <end position="36"/>
    </location>
</feature>
<feature type="transmembrane region" description="Helical" evidence="14">
    <location>
        <begin position="175"/>
        <end position="194"/>
    </location>
</feature>
<sequence length="468" mass="53439">MIKRLYNSLTFRLTFLFLIVSIFALGFVGICINRYISQYAATQDQIALDEKMFHFNQVITDIYVNNHTLNLNQPITKNQALDKLERNHNFIFFAITPDGKVLYTNSTNDRFTDSFLNQFKNNDNDEIFMWNHNHIFYRGMNGTVNNANNQPIIKLIIAKDVSEYQNFFSSCNKTMWISILIAIFIMGSSGWIVAKNGLKPLKKMVDQTSKIDVNQLSMRLPAKHIPTELAALSQTLNSMLERLENSFSRLSGFSSDLAHELRTPVNTLKMQTQVTLSQPRTNEEYRDVLYSNAEEFDHLSQMISDILFLAKTDNGLNLPKPSQLNLREEIQKVLDFYLFIAEEKGNTFNIIGNAQISGDAIMLKRALSNLIMNAITYSYPDSDIKIIIEQSSEMNMISIKNSGETITEEHLPYLFSRFYRVNDSRQVASDGVGLGLAITRSIIHAHGGKIDVSSKNDITCFTIYLPKH</sequence>
<dbReference type="Gene3D" id="6.10.340.10">
    <property type="match status" value="1"/>
</dbReference>
<dbReference type="EC" id="2.7.13.3" evidence="14"/>
<feature type="domain" description="Histidine kinase" evidence="15">
    <location>
        <begin position="256"/>
        <end position="468"/>
    </location>
</feature>
<evidence type="ECO:0000256" key="12">
    <source>
        <dbReference type="ARBA" id="ARBA00023012"/>
    </source>
</evidence>
<dbReference type="CDD" id="cd00075">
    <property type="entry name" value="HATPase"/>
    <property type="match status" value="1"/>
</dbReference>
<dbReference type="InterPro" id="IPR048590">
    <property type="entry name" value="CusS-like_sensor"/>
</dbReference>
<dbReference type="PROSITE" id="PS50885">
    <property type="entry name" value="HAMP"/>
    <property type="match status" value="1"/>
</dbReference>
<dbReference type="Gene3D" id="1.10.287.130">
    <property type="match status" value="1"/>
</dbReference>
<dbReference type="InterPro" id="IPR003661">
    <property type="entry name" value="HisK_dim/P_dom"/>
</dbReference>
<dbReference type="SMART" id="SM00304">
    <property type="entry name" value="HAMP"/>
    <property type="match status" value="1"/>
</dbReference>
<dbReference type="Pfam" id="PF00512">
    <property type="entry name" value="HisKA"/>
    <property type="match status" value="1"/>
</dbReference>
<dbReference type="SMART" id="SM00388">
    <property type="entry name" value="HisKA"/>
    <property type="match status" value="1"/>
</dbReference>
<evidence type="ECO:0000256" key="6">
    <source>
        <dbReference type="ARBA" id="ARBA00022679"/>
    </source>
</evidence>
<dbReference type="InterPro" id="IPR003660">
    <property type="entry name" value="HAMP_dom"/>
</dbReference>
<dbReference type="SMART" id="SM00387">
    <property type="entry name" value="HATPase_c"/>
    <property type="match status" value="1"/>
</dbReference>
<keyword evidence="18" id="KW-1185">Reference proteome</keyword>
<evidence type="ECO:0000259" key="16">
    <source>
        <dbReference type="PROSITE" id="PS50885"/>
    </source>
</evidence>
<dbReference type="InterPro" id="IPR003594">
    <property type="entry name" value="HATPase_dom"/>
</dbReference>
<dbReference type="EMBL" id="BAABHY010000001">
    <property type="protein sequence ID" value="GAA5109779.1"/>
    <property type="molecule type" value="Genomic_DNA"/>
</dbReference>
<keyword evidence="7 14" id="KW-0812">Transmembrane</keyword>
<dbReference type="GO" id="GO:0016301">
    <property type="term" value="F:kinase activity"/>
    <property type="evidence" value="ECO:0007669"/>
    <property type="project" value="UniProtKB-KW"/>
</dbReference>
<keyword evidence="8 14" id="KW-0547">Nucleotide-binding</keyword>
<evidence type="ECO:0000256" key="1">
    <source>
        <dbReference type="ARBA" id="ARBA00000085"/>
    </source>
</evidence>
<dbReference type="Pfam" id="PF21085">
    <property type="entry name" value="CusS"/>
    <property type="match status" value="1"/>
</dbReference>
<evidence type="ECO:0000256" key="2">
    <source>
        <dbReference type="ARBA" id="ARBA00004429"/>
    </source>
</evidence>
<evidence type="ECO:0000256" key="11">
    <source>
        <dbReference type="ARBA" id="ARBA00022989"/>
    </source>
</evidence>
<evidence type="ECO:0000259" key="15">
    <source>
        <dbReference type="PROSITE" id="PS50109"/>
    </source>
</evidence>
<dbReference type="Pfam" id="PF00672">
    <property type="entry name" value="HAMP"/>
    <property type="match status" value="1"/>
</dbReference>
<comment type="caution">
    <text evidence="17">The sequence shown here is derived from an EMBL/GenBank/DDBJ whole genome shotgun (WGS) entry which is preliminary data.</text>
</comment>
<gene>
    <name evidence="17" type="ORF">GCM10023211_13480</name>
</gene>
<proteinExistence type="predicted"/>
<dbReference type="Pfam" id="PF02518">
    <property type="entry name" value="HATPase_c"/>
    <property type="match status" value="1"/>
</dbReference>
<evidence type="ECO:0000256" key="3">
    <source>
        <dbReference type="ARBA" id="ARBA00022475"/>
    </source>
</evidence>
<protein>
    <recommendedName>
        <fullName evidence="14">Sensor protein</fullName>
        <ecNumber evidence="14">2.7.13.3</ecNumber>
    </recommendedName>
</protein>
<dbReference type="InterPro" id="IPR005467">
    <property type="entry name" value="His_kinase_dom"/>
</dbReference>
<dbReference type="InterPro" id="IPR006290">
    <property type="entry name" value="CztS_silS_copS"/>
</dbReference>
<dbReference type="Gene3D" id="3.30.565.10">
    <property type="entry name" value="Histidine kinase-like ATPase, C-terminal domain"/>
    <property type="match status" value="1"/>
</dbReference>
<evidence type="ECO:0000256" key="13">
    <source>
        <dbReference type="ARBA" id="ARBA00023136"/>
    </source>
</evidence>
<evidence type="ECO:0000313" key="17">
    <source>
        <dbReference type="EMBL" id="GAA5109779.1"/>
    </source>
</evidence>
<evidence type="ECO:0000256" key="10">
    <source>
        <dbReference type="ARBA" id="ARBA00022840"/>
    </source>
</evidence>
<name>A0ABP9N751_9GAMM</name>
<keyword evidence="9 14" id="KW-0418">Kinase</keyword>
<dbReference type="SUPFAM" id="SSF158472">
    <property type="entry name" value="HAMP domain-like"/>
    <property type="match status" value="1"/>
</dbReference>
<evidence type="ECO:0000256" key="9">
    <source>
        <dbReference type="ARBA" id="ARBA00022777"/>
    </source>
</evidence>
<keyword evidence="11 14" id="KW-1133">Transmembrane helix</keyword>
<evidence type="ECO:0000256" key="14">
    <source>
        <dbReference type="RuleBase" id="RU364088"/>
    </source>
</evidence>
<dbReference type="PRINTS" id="PR00344">
    <property type="entry name" value="BCTRLSENSOR"/>
</dbReference>
<dbReference type="InterPro" id="IPR036890">
    <property type="entry name" value="HATPase_C_sf"/>
</dbReference>
<dbReference type="SUPFAM" id="SSF55874">
    <property type="entry name" value="ATPase domain of HSP90 chaperone/DNA topoisomerase II/histidine kinase"/>
    <property type="match status" value="1"/>
</dbReference>
<dbReference type="PANTHER" id="PTHR45436">
    <property type="entry name" value="SENSOR HISTIDINE KINASE YKOH"/>
    <property type="match status" value="1"/>
</dbReference>
<dbReference type="InterPro" id="IPR050428">
    <property type="entry name" value="TCS_sensor_his_kinase"/>
</dbReference>
<keyword evidence="3 14" id="KW-1003">Cell membrane</keyword>